<organism evidence="8 9">
    <name type="scientific">Fusobacterium equinum</name>
    <dbReference type="NCBI Taxonomy" id="134605"/>
    <lineage>
        <taxon>Bacteria</taxon>
        <taxon>Fusobacteriati</taxon>
        <taxon>Fusobacteriota</taxon>
        <taxon>Fusobacteriia</taxon>
        <taxon>Fusobacteriales</taxon>
        <taxon>Fusobacteriaceae</taxon>
        <taxon>Fusobacterium</taxon>
    </lineage>
</organism>
<feature type="binding site" evidence="6">
    <location>
        <position position="189"/>
    </location>
    <ligand>
        <name>Zn(2+)</name>
        <dbReference type="ChEBI" id="CHEBI:29105"/>
    </ligand>
</feature>
<feature type="transmembrane region" description="Helical" evidence="7">
    <location>
        <begin position="12"/>
        <end position="33"/>
    </location>
</feature>
<feature type="transmembrane region" description="Helical" evidence="7">
    <location>
        <begin position="157"/>
        <end position="178"/>
    </location>
</feature>
<dbReference type="InterPro" id="IPR004254">
    <property type="entry name" value="AdipoR/HlyIII-related"/>
</dbReference>
<dbReference type="EMBL" id="LRPX01000083">
    <property type="protein sequence ID" value="KXA13159.1"/>
    <property type="molecule type" value="Genomic_DNA"/>
</dbReference>
<dbReference type="GO" id="GO:0046872">
    <property type="term" value="F:metal ion binding"/>
    <property type="evidence" value="ECO:0007669"/>
    <property type="project" value="UniProtKB-KW"/>
</dbReference>
<feature type="transmembrane region" description="Helical" evidence="7">
    <location>
        <begin position="80"/>
        <end position="98"/>
    </location>
</feature>
<name>A0A133NA32_9FUSO</name>
<dbReference type="GO" id="GO:0016020">
    <property type="term" value="C:membrane"/>
    <property type="evidence" value="ECO:0007669"/>
    <property type="project" value="InterPro"/>
</dbReference>
<feature type="transmembrane region" description="Helical" evidence="7">
    <location>
        <begin position="104"/>
        <end position="124"/>
    </location>
</feature>
<comment type="subcellular location">
    <subcellularLocation>
        <location evidence="1">Endomembrane system</location>
        <topology evidence="1">Multi-pass membrane protein</topology>
    </subcellularLocation>
</comment>
<dbReference type="PANTHER" id="PTHR20855:SF129">
    <property type="entry name" value="HEMOLYSIN-3 HOMOLOG"/>
    <property type="match status" value="1"/>
</dbReference>
<feature type="transmembrane region" description="Helical" evidence="7">
    <location>
        <begin position="131"/>
        <end position="151"/>
    </location>
</feature>
<comment type="similarity">
    <text evidence="2">Belongs to the UPF0073 (Hly-III) family.</text>
</comment>
<evidence type="ECO:0000256" key="3">
    <source>
        <dbReference type="ARBA" id="ARBA00022692"/>
    </source>
</evidence>
<keyword evidence="5 7" id="KW-0472">Membrane</keyword>
<dbReference type="GO" id="GO:0012505">
    <property type="term" value="C:endomembrane system"/>
    <property type="evidence" value="ECO:0007669"/>
    <property type="project" value="UniProtKB-SubCell"/>
</dbReference>
<keyword evidence="6" id="KW-0862">Zinc</keyword>
<gene>
    <name evidence="8" type="ORF">HMPREF3206_01617</name>
</gene>
<dbReference type="GO" id="GO:0140911">
    <property type="term" value="F:pore-forming activity"/>
    <property type="evidence" value="ECO:0007669"/>
    <property type="project" value="InterPro"/>
</dbReference>
<protein>
    <submittedName>
        <fullName evidence="8">Channel protein, hemolysin III family</fullName>
    </submittedName>
</protein>
<comment type="caution">
    <text evidence="8">The sequence shown here is derived from an EMBL/GenBank/DDBJ whole genome shotgun (WGS) entry which is preliminary data.</text>
</comment>
<dbReference type="InterPro" id="IPR005744">
    <property type="entry name" value="Hy-lIII"/>
</dbReference>
<keyword evidence="3 7" id="KW-0812">Transmembrane</keyword>
<evidence type="ECO:0000256" key="4">
    <source>
        <dbReference type="ARBA" id="ARBA00022989"/>
    </source>
</evidence>
<dbReference type="RefSeq" id="WP_060793891.1">
    <property type="nucleotide sequence ID" value="NZ_KQ956568.1"/>
</dbReference>
<feature type="transmembrane region" description="Helical" evidence="7">
    <location>
        <begin position="185"/>
        <end position="206"/>
    </location>
</feature>
<accession>A0A133NA32</accession>
<keyword evidence="6" id="KW-0479">Metal-binding</keyword>
<keyword evidence="4 7" id="KW-1133">Transmembrane helix</keyword>
<evidence type="ECO:0000256" key="5">
    <source>
        <dbReference type="ARBA" id="ARBA00023136"/>
    </source>
</evidence>
<feature type="transmembrane region" description="Helical" evidence="7">
    <location>
        <begin position="39"/>
        <end position="59"/>
    </location>
</feature>
<keyword evidence="9" id="KW-1185">Reference proteome</keyword>
<dbReference type="Proteomes" id="UP000070617">
    <property type="component" value="Unassembled WGS sequence"/>
</dbReference>
<reference evidence="9" key="1">
    <citation type="submission" date="2016-01" db="EMBL/GenBank/DDBJ databases">
        <authorList>
            <person name="Mitreva M."/>
            <person name="Pepin K.H."/>
            <person name="Mihindukulasuriya K.A."/>
            <person name="Fulton R."/>
            <person name="Fronick C."/>
            <person name="O'Laughlin M."/>
            <person name="Miner T."/>
            <person name="Herter B."/>
            <person name="Rosa B.A."/>
            <person name="Cordes M."/>
            <person name="Tomlinson C."/>
            <person name="Wollam A."/>
            <person name="Palsikar V.B."/>
            <person name="Mardis E.R."/>
            <person name="Wilson R.K."/>
        </authorList>
    </citation>
    <scope>NUCLEOTIDE SEQUENCE [LARGE SCALE GENOMIC DNA]</scope>
    <source>
        <strain evidence="9">CMW8396</strain>
    </source>
</reference>
<feature type="binding site" evidence="6">
    <location>
        <position position="63"/>
    </location>
    <ligand>
        <name>Zn(2+)</name>
        <dbReference type="ChEBI" id="CHEBI:29105"/>
    </ligand>
</feature>
<dbReference type="NCBIfam" id="TIGR01065">
    <property type="entry name" value="hlyIII"/>
    <property type="match status" value="1"/>
</dbReference>
<evidence type="ECO:0000256" key="2">
    <source>
        <dbReference type="ARBA" id="ARBA00008488"/>
    </source>
</evidence>
<dbReference type="Pfam" id="PF03006">
    <property type="entry name" value="HlyIII"/>
    <property type="match status" value="1"/>
</dbReference>
<sequence length="207" mass="23431">MTLDRIEEHWNAWTHYIGSLAAIVALVLLIIRALQISNFLYLGTVIVFGIALISLYSISGTYHILKPGKAKNIFHILDHIGIYFLIAASYTPYIFMGLTGPKKWIIFGVQWGITLLGIFFKIFFTGKFQVLSTMLYLAMGWTIVFVFRDIYNSLSPLSFRFLLASGIVYSVGTIPFLLDNIRFSHAVWHIFVLAGSTLGFLSVFFLV</sequence>
<dbReference type="AlphaFoldDB" id="A0A133NA32"/>
<evidence type="ECO:0000313" key="9">
    <source>
        <dbReference type="Proteomes" id="UP000070617"/>
    </source>
</evidence>
<feature type="binding site" evidence="6">
    <location>
        <position position="185"/>
    </location>
    <ligand>
        <name>Zn(2+)</name>
        <dbReference type="ChEBI" id="CHEBI:29105"/>
    </ligand>
</feature>
<evidence type="ECO:0000313" key="8">
    <source>
        <dbReference type="EMBL" id="KXA13159.1"/>
    </source>
</evidence>
<dbReference type="PANTHER" id="PTHR20855">
    <property type="entry name" value="ADIPOR/PROGESTIN RECEPTOR-RELATED"/>
    <property type="match status" value="1"/>
</dbReference>
<evidence type="ECO:0000256" key="1">
    <source>
        <dbReference type="ARBA" id="ARBA00004127"/>
    </source>
</evidence>
<evidence type="ECO:0000256" key="6">
    <source>
        <dbReference type="PIRSR" id="PIRSR604254-1"/>
    </source>
</evidence>
<dbReference type="PATRIC" id="fig|134605.3.peg.1596"/>
<proteinExistence type="inferred from homology"/>
<evidence type="ECO:0000256" key="7">
    <source>
        <dbReference type="SAM" id="Phobius"/>
    </source>
</evidence>
<dbReference type="STRING" id="134605.HMPREF3206_01617"/>